<dbReference type="FunFam" id="1.10.10.60:FF:000141">
    <property type="entry name" value="TetR family transcriptional regulator"/>
    <property type="match status" value="1"/>
</dbReference>
<keyword evidence="1" id="KW-0805">Transcription regulation</keyword>
<dbReference type="InterPro" id="IPR041347">
    <property type="entry name" value="MftR_C"/>
</dbReference>
<proteinExistence type="predicted"/>
<evidence type="ECO:0000256" key="2">
    <source>
        <dbReference type="ARBA" id="ARBA00023125"/>
    </source>
</evidence>
<sequence length="201" mass="22506">MEDTIVGIRERAREMLREELAETATRLFEERGFDHTTVEDIAAAAGISHRTFYRYFGTKEDVLFGDLPAAGGEALRDRLAENLGRYRPWDALHRLMRATAEQIQPPAARWARLVRIINASETLRARNLERQMHLCRLLTPVVSESVDAHPPLNELQATVLVHTALTCFDAAFSFWAEQGGTPDILTALDTAFATFAPADAD</sequence>
<dbReference type="Gene3D" id="1.10.357.10">
    <property type="entry name" value="Tetracycline Repressor, domain 2"/>
    <property type="match status" value="1"/>
</dbReference>
<evidence type="ECO:0000256" key="1">
    <source>
        <dbReference type="ARBA" id="ARBA00023015"/>
    </source>
</evidence>
<dbReference type="Pfam" id="PF17754">
    <property type="entry name" value="TetR_C_14"/>
    <property type="match status" value="1"/>
</dbReference>
<dbReference type="AlphaFoldDB" id="A0A853BJM7"/>
<dbReference type="PANTHER" id="PTHR30055">
    <property type="entry name" value="HTH-TYPE TRANSCRIPTIONAL REGULATOR RUTR"/>
    <property type="match status" value="1"/>
</dbReference>
<keyword evidence="7" id="KW-1185">Reference proteome</keyword>
<feature type="DNA-binding region" description="H-T-H motif" evidence="4">
    <location>
        <begin position="37"/>
        <end position="56"/>
    </location>
</feature>
<dbReference type="Pfam" id="PF00440">
    <property type="entry name" value="TetR_N"/>
    <property type="match status" value="1"/>
</dbReference>
<keyword evidence="2 4" id="KW-0238">DNA-binding</keyword>
<dbReference type="RefSeq" id="WP_179766411.1">
    <property type="nucleotide sequence ID" value="NZ_JACCFO010000001.1"/>
</dbReference>
<dbReference type="GO" id="GO:0003700">
    <property type="term" value="F:DNA-binding transcription factor activity"/>
    <property type="evidence" value="ECO:0007669"/>
    <property type="project" value="TreeGrafter"/>
</dbReference>
<dbReference type="InterPro" id="IPR009057">
    <property type="entry name" value="Homeodomain-like_sf"/>
</dbReference>
<dbReference type="PROSITE" id="PS01081">
    <property type="entry name" value="HTH_TETR_1"/>
    <property type="match status" value="1"/>
</dbReference>
<name>A0A853BJM7_9ACTN</name>
<comment type="caution">
    <text evidence="6">The sequence shown here is derived from an EMBL/GenBank/DDBJ whole genome shotgun (WGS) entry which is preliminary data.</text>
</comment>
<dbReference type="GO" id="GO:0045892">
    <property type="term" value="P:negative regulation of DNA-templated transcription"/>
    <property type="evidence" value="ECO:0007669"/>
    <property type="project" value="UniProtKB-ARBA"/>
</dbReference>
<gene>
    <name evidence="6" type="ORF">HNR12_001049</name>
</gene>
<reference evidence="6 7" key="1">
    <citation type="submission" date="2020-07" db="EMBL/GenBank/DDBJ databases">
        <title>Sequencing the genomes of 1000 actinobacteria strains.</title>
        <authorList>
            <person name="Klenk H.-P."/>
        </authorList>
    </citation>
    <scope>NUCLEOTIDE SEQUENCE [LARGE SCALE GENOMIC DNA]</scope>
    <source>
        <strain evidence="6 7">DSM 45927</strain>
    </source>
</reference>
<evidence type="ECO:0000313" key="6">
    <source>
        <dbReference type="EMBL" id="NYI94772.1"/>
    </source>
</evidence>
<dbReference type="SUPFAM" id="SSF46689">
    <property type="entry name" value="Homeodomain-like"/>
    <property type="match status" value="1"/>
</dbReference>
<dbReference type="PROSITE" id="PS50977">
    <property type="entry name" value="HTH_TETR_2"/>
    <property type="match status" value="1"/>
</dbReference>
<dbReference type="EMBL" id="JACCFO010000001">
    <property type="protein sequence ID" value="NYI94772.1"/>
    <property type="molecule type" value="Genomic_DNA"/>
</dbReference>
<feature type="domain" description="HTH tetR-type" evidence="5">
    <location>
        <begin position="14"/>
        <end position="74"/>
    </location>
</feature>
<dbReference type="Proteomes" id="UP000575985">
    <property type="component" value="Unassembled WGS sequence"/>
</dbReference>
<accession>A0A853BJM7</accession>
<dbReference type="InterPro" id="IPR050109">
    <property type="entry name" value="HTH-type_TetR-like_transc_reg"/>
</dbReference>
<dbReference type="InterPro" id="IPR023772">
    <property type="entry name" value="DNA-bd_HTH_TetR-type_CS"/>
</dbReference>
<protein>
    <submittedName>
        <fullName evidence="6">AcrR family transcriptional regulator</fullName>
    </submittedName>
</protein>
<dbReference type="InterPro" id="IPR001647">
    <property type="entry name" value="HTH_TetR"/>
</dbReference>
<evidence type="ECO:0000259" key="5">
    <source>
        <dbReference type="PROSITE" id="PS50977"/>
    </source>
</evidence>
<dbReference type="PRINTS" id="PR00455">
    <property type="entry name" value="HTHTETR"/>
</dbReference>
<dbReference type="GO" id="GO:0000976">
    <property type="term" value="F:transcription cis-regulatory region binding"/>
    <property type="evidence" value="ECO:0007669"/>
    <property type="project" value="TreeGrafter"/>
</dbReference>
<keyword evidence="3" id="KW-0804">Transcription</keyword>
<organism evidence="6 7">
    <name type="scientific">Streptomonospora nanhaiensis</name>
    <dbReference type="NCBI Taxonomy" id="1323731"/>
    <lineage>
        <taxon>Bacteria</taxon>
        <taxon>Bacillati</taxon>
        <taxon>Actinomycetota</taxon>
        <taxon>Actinomycetes</taxon>
        <taxon>Streptosporangiales</taxon>
        <taxon>Nocardiopsidaceae</taxon>
        <taxon>Streptomonospora</taxon>
    </lineage>
</organism>
<evidence type="ECO:0000313" key="7">
    <source>
        <dbReference type="Proteomes" id="UP000575985"/>
    </source>
</evidence>
<dbReference type="PANTHER" id="PTHR30055:SF238">
    <property type="entry name" value="MYCOFACTOCIN BIOSYNTHESIS TRANSCRIPTIONAL REGULATOR MFTR-RELATED"/>
    <property type="match status" value="1"/>
</dbReference>
<dbReference type="Gene3D" id="1.10.10.60">
    <property type="entry name" value="Homeodomain-like"/>
    <property type="match status" value="1"/>
</dbReference>
<evidence type="ECO:0000256" key="4">
    <source>
        <dbReference type="PROSITE-ProRule" id="PRU00335"/>
    </source>
</evidence>
<evidence type="ECO:0000256" key="3">
    <source>
        <dbReference type="ARBA" id="ARBA00023163"/>
    </source>
</evidence>